<organism evidence="1 2">
    <name type="scientific">Chryseosolibacter histidini</name>
    <dbReference type="NCBI Taxonomy" id="2782349"/>
    <lineage>
        <taxon>Bacteria</taxon>
        <taxon>Pseudomonadati</taxon>
        <taxon>Bacteroidota</taxon>
        <taxon>Cytophagia</taxon>
        <taxon>Cytophagales</taxon>
        <taxon>Chryseotaleaceae</taxon>
        <taxon>Chryseosolibacter</taxon>
    </lineage>
</organism>
<dbReference type="EMBL" id="JAHESF010000013">
    <property type="protein sequence ID" value="MBT1698184.1"/>
    <property type="molecule type" value="Genomic_DNA"/>
</dbReference>
<dbReference type="Proteomes" id="UP001319200">
    <property type="component" value="Unassembled WGS sequence"/>
</dbReference>
<dbReference type="AlphaFoldDB" id="A0AAP2GJM6"/>
<gene>
    <name evidence="1" type="ORF">KK083_14930</name>
</gene>
<evidence type="ECO:0000313" key="2">
    <source>
        <dbReference type="Proteomes" id="UP001319200"/>
    </source>
</evidence>
<protein>
    <recommendedName>
        <fullName evidence="3">STAS/SEC14 domain-containing protein</fullName>
    </recommendedName>
</protein>
<comment type="caution">
    <text evidence="1">The sequence shown here is derived from an EMBL/GenBank/DDBJ whole genome shotgun (WGS) entry which is preliminary data.</text>
</comment>
<evidence type="ECO:0000313" key="1">
    <source>
        <dbReference type="EMBL" id="MBT1698184.1"/>
    </source>
</evidence>
<accession>A0AAP2GJM6</accession>
<keyword evidence="2" id="KW-1185">Reference proteome</keyword>
<name>A0AAP2GJM6_9BACT</name>
<proteinExistence type="predicted"/>
<sequence>MESLHIAKNLEISYDPEHDFVYLNWIGFQNKEIIMKSGAVILALFREGKYSKVLNDNTKVTGPWQEAASWTSSVWFPDMIAAGLKHFAWIFSPDIYAELSAQKAMPASNVVKSFSSYDEAFQWLVGQQ</sequence>
<reference evidence="1 2" key="1">
    <citation type="submission" date="2021-05" db="EMBL/GenBank/DDBJ databases">
        <title>A Polyphasic approach of four new species of the genus Ohtaekwangia: Ohtaekwangia histidinii sp. nov., Ohtaekwangia cretensis sp. nov., Ohtaekwangia indiensis sp. nov., Ohtaekwangia reichenbachii sp. nov. from diverse environment.</title>
        <authorList>
            <person name="Octaviana S."/>
        </authorList>
    </citation>
    <scope>NUCLEOTIDE SEQUENCE [LARGE SCALE GENOMIC DNA]</scope>
    <source>
        <strain evidence="1 2">PWU4</strain>
    </source>
</reference>
<evidence type="ECO:0008006" key="3">
    <source>
        <dbReference type="Google" id="ProtNLM"/>
    </source>
</evidence>
<dbReference type="RefSeq" id="WP_254164092.1">
    <property type="nucleotide sequence ID" value="NZ_JAHESF010000013.1"/>
</dbReference>